<dbReference type="RefSeq" id="WP_147123449.1">
    <property type="nucleotide sequence ID" value="NZ_VOPY01000003.1"/>
</dbReference>
<dbReference type="OrthoDB" id="7451367at2"/>
<evidence type="ECO:0000313" key="1">
    <source>
        <dbReference type="EMBL" id="TXC68229.1"/>
    </source>
</evidence>
<comment type="caution">
    <text evidence="1">The sequence shown here is derived from an EMBL/GenBank/DDBJ whole genome shotgun (WGS) entry which is preliminary data.</text>
</comment>
<proteinExistence type="predicted"/>
<protein>
    <submittedName>
        <fullName evidence="1">Uncharacterized protein</fullName>
    </submittedName>
</protein>
<dbReference type="Proteomes" id="UP000321129">
    <property type="component" value="Unassembled WGS sequence"/>
</dbReference>
<accession>A0A5C6U652</accession>
<evidence type="ECO:0000313" key="2">
    <source>
        <dbReference type="Proteomes" id="UP000321129"/>
    </source>
</evidence>
<keyword evidence="2" id="KW-1185">Reference proteome</keyword>
<dbReference type="EMBL" id="VOPY01000003">
    <property type="protein sequence ID" value="TXC68229.1"/>
    <property type="molecule type" value="Genomic_DNA"/>
</dbReference>
<name>A0A5C6U652_9SPHN</name>
<dbReference type="AlphaFoldDB" id="A0A5C6U652"/>
<organism evidence="1 2">
    <name type="scientific">Flavisphingopyxis soli</name>
    <dbReference type="NCBI Taxonomy" id="2601267"/>
    <lineage>
        <taxon>Bacteria</taxon>
        <taxon>Pseudomonadati</taxon>
        <taxon>Pseudomonadota</taxon>
        <taxon>Alphaproteobacteria</taxon>
        <taxon>Sphingomonadales</taxon>
        <taxon>Sphingopyxidaceae</taxon>
        <taxon>Flavisphingopyxis</taxon>
    </lineage>
</organism>
<reference evidence="1 2" key="1">
    <citation type="submission" date="2019-08" db="EMBL/GenBank/DDBJ databases">
        <title>Sphingorhabdus soil sp. nov., isolated from arctic soil.</title>
        <authorList>
            <person name="Liu Y."/>
        </authorList>
    </citation>
    <scope>NUCLEOTIDE SEQUENCE [LARGE SCALE GENOMIC DNA]</scope>
    <source>
        <strain evidence="1 2">D-2Q-5-6</strain>
    </source>
</reference>
<sequence length="74" mass="8337">MNPEGVTFAAIHDRRAFDDASELIETFGDHAAYEAAARAARSRDLGNHIHFCRWREVERVIAMLGDTDTVGRIH</sequence>
<gene>
    <name evidence="1" type="ORF">FSZ31_11105</name>
</gene>